<dbReference type="InterPro" id="IPR000160">
    <property type="entry name" value="GGDEF_dom"/>
</dbReference>
<feature type="compositionally biased region" description="Basic and acidic residues" evidence="3">
    <location>
        <begin position="195"/>
        <end position="204"/>
    </location>
</feature>
<protein>
    <recommendedName>
        <fullName evidence="4">GGDEF domain-containing protein</fullName>
    </recommendedName>
</protein>
<accession>A0A455T5D8</accession>
<evidence type="ECO:0000256" key="1">
    <source>
        <dbReference type="ARBA" id="ARBA00022741"/>
    </source>
</evidence>
<sequence length="738" mass="81385">MTESYMLIFTLGPVQSFIAQARKSRDLWLGSFLLSHLMEAALAQVPQEALVFPTTPKIDRSRWIPDLPNRYVAVFPSPERPHPDPLTLARQTAEQSEQAIYAAWQDVCKGVYKQLFGGNGPDGHDLVLQAIWERQTDPRHLFEIYWAIAPNTDAQGLPLAYGDWFKRTSQALDARKSLRDFAAQDEPGEKSTLSGKREALHSQGESRQEVRAFWIQVAAKPVVSAKDLAPDGSERLDAIDTVKRFALLSESFLKGQGESKNGQEESKNGQGESKPGSEQGLDFPSTSTMAAATFLKRLLALVSSPESPSSEIQEAVKGWQAITAQLASAKPHLALPYLEKKAQQSNASWLKGVDGECAFIETFTAQRLRTNYRAVLKPESSPTPRGPAADQPDYLLRAHEVLRQLYRLIGAPSPYYALLQMDGDQMGTLIGEVQSQQDHRAISKALSTFARKHVPAIVEDQRPGKLIYAGGDDVLALAPLAQVFAIASGLQRAYHEIVGSQVQKVTTRKATASMGIAIAHHLMPLTLVRRMAREAEEQAKHRYGRNALVVTLLWRSGITLSAGCQWKYQYTADSNDSLLSPLQIFEQMAQLFASGTLSPRCLESLNRELPGLQGLPDAALRSELARVFRRHWNQYKYAASQAEQTPERESRREEAATGLSPASGQQVATREAIRELPSDPEEASLLLAHQLVTLVAAMKKTHAQAFAQANSAALATVLNWLQILAFLAREAGDSVSFH</sequence>
<dbReference type="NCBIfam" id="TIGR02577">
    <property type="entry name" value="cas_TM1794_Cmr2"/>
    <property type="match status" value="1"/>
</dbReference>
<feature type="domain" description="GGDEF" evidence="4">
    <location>
        <begin position="414"/>
        <end position="553"/>
    </location>
</feature>
<dbReference type="AlphaFoldDB" id="A0A455T5D8"/>
<dbReference type="InterPro" id="IPR043128">
    <property type="entry name" value="Rev_trsase/Diguanyl_cyclase"/>
</dbReference>
<dbReference type="InterPro" id="IPR054767">
    <property type="entry name" value="Cas10-Cmr2_palm2"/>
</dbReference>
<keyword evidence="1" id="KW-0547">Nucleotide-binding</keyword>
<feature type="region of interest" description="Disordered" evidence="3">
    <location>
        <begin position="255"/>
        <end position="284"/>
    </location>
</feature>
<dbReference type="EMBL" id="AP019377">
    <property type="protein sequence ID" value="BBH92684.1"/>
    <property type="molecule type" value="Genomic_DNA"/>
</dbReference>
<proteinExistence type="predicted"/>
<feature type="region of interest" description="Disordered" evidence="3">
    <location>
        <begin position="181"/>
        <end position="204"/>
    </location>
</feature>
<dbReference type="GO" id="GO:0000166">
    <property type="term" value="F:nucleotide binding"/>
    <property type="evidence" value="ECO:0007669"/>
    <property type="project" value="UniProtKB-KW"/>
</dbReference>
<evidence type="ECO:0000256" key="3">
    <source>
        <dbReference type="SAM" id="MobiDB-lite"/>
    </source>
</evidence>
<dbReference type="InterPro" id="IPR013407">
    <property type="entry name" value="CRISPR-assoc_prot_Cmr2"/>
</dbReference>
<feature type="region of interest" description="Disordered" evidence="3">
    <location>
        <begin position="639"/>
        <end position="671"/>
    </location>
</feature>
<dbReference type="InterPro" id="IPR024615">
    <property type="entry name" value="CRISPR-assoc_Cmr2_N"/>
</dbReference>
<reference evidence="5" key="1">
    <citation type="submission" date="2018-12" db="EMBL/GenBank/DDBJ databases">
        <title>Novel natural products biosynthetic potential of the class Ktedonobacteria.</title>
        <authorList>
            <person name="Zheng Y."/>
            <person name="Saitou A."/>
            <person name="Wang C.M."/>
            <person name="Toyoda A."/>
            <person name="Minakuchi Y."/>
            <person name="Sekiguchi Y."/>
            <person name="Ueda K."/>
            <person name="Takano H."/>
            <person name="Sakai Y."/>
            <person name="Yokota A."/>
            <person name="Yabe S."/>
        </authorList>
    </citation>
    <scope>NUCLEOTIDE SEQUENCE</scope>
    <source>
        <strain evidence="5">A3-2</strain>
    </source>
</reference>
<dbReference type="InterPro" id="IPR038242">
    <property type="entry name" value="Cmr2_N"/>
</dbReference>
<dbReference type="PANTHER" id="PTHR36528:SF1">
    <property type="entry name" value="CRISPR SYSTEM SINGLE-STRAND-SPECIFIC DEOXYRIBONUCLEASE CAS10_CSM1 (SUBTYPE III-A)"/>
    <property type="match status" value="1"/>
</dbReference>
<evidence type="ECO:0000256" key="2">
    <source>
        <dbReference type="ARBA" id="ARBA00023118"/>
    </source>
</evidence>
<name>A0A455T5D8_9CHLR</name>
<keyword evidence="2" id="KW-0051">Antiviral defense</keyword>
<evidence type="ECO:0000313" key="5">
    <source>
        <dbReference type="EMBL" id="BBH92684.1"/>
    </source>
</evidence>
<dbReference type="Gene3D" id="3.30.70.270">
    <property type="match status" value="1"/>
</dbReference>
<dbReference type="GO" id="GO:0051607">
    <property type="term" value="P:defense response to virus"/>
    <property type="evidence" value="ECO:0007669"/>
    <property type="project" value="UniProtKB-KW"/>
</dbReference>
<feature type="compositionally biased region" description="Basic and acidic residues" evidence="3">
    <location>
        <begin position="645"/>
        <end position="655"/>
    </location>
</feature>
<dbReference type="PANTHER" id="PTHR36528">
    <property type="entry name" value="CRISPR SYSTEM SINGLE-STRAND-SPECIFIC DEOXYRIBONUCLEASE CAS10/CSM1 (SUBTYPE III-A)"/>
    <property type="match status" value="1"/>
</dbReference>
<dbReference type="Pfam" id="PF12469">
    <property type="entry name" value="Cmr2_N"/>
    <property type="match status" value="1"/>
</dbReference>
<evidence type="ECO:0000259" key="4">
    <source>
        <dbReference type="PROSITE" id="PS50887"/>
    </source>
</evidence>
<dbReference type="InterPro" id="IPR052117">
    <property type="entry name" value="Cas10/Csm1_subtype-III-A"/>
</dbReference>
<dbReference type="Gene3D" id="3.30.70.2220">
    <property type="entry name" value="CRISPR-Cas system, Cmr2 subunit, D1 domain, cysteine cluster"/>
    <property type="match status" value="1"/>
</dbReference>
<dbReference type="PROSITE" id="PS50887">
    <property type="entry name" value="GGDEF"/>
    <property type="match status" value="1"/>
</dbReference>
<dbReference type="Pfam" id="PF22335">
    <property type="entry name" value="Cas10-Cmr2_palm2"/>
    <property type="match status" value="1"/>
</dbReference>
<organism evidence="5">
    <name type="scientific">Thermogemmatispora argillosa</name>
    <dbReference type="NCBI Taxonomy" id="2045280"/>
    <lineage>
        <taxon>Bacteria</taxon>
        <taxon>Bacillati</taxon>
        <taxon>Chloroflexota</taxon>
        <taxon>Ktedonobacteria</taxon>
        <taxon>Thermogemmatisporales</taxon>
        <taxon>Thermogemmatisporaceae</taxon>
        <taxon>Thermogemmatispora</taxon>
    </lineage>
</organism>
<gene>
    <name evidence="5" type="ORF">KTA_08830</name>
</gene>